<dbReference type="InterPro" id="IPR036249">
    <property type="entry name" value="Thioredoxin-like_sf"/>
</dbReference>
<dbReference type="Pfam" id="PF01323">
    <property type="entry name" value="DSBA"/>
    <property type="match status" value="1"/>
</dbReference>
<keyword evidence="1" id="KW-0812">Transmembrane</keyword>
<dbReference type="OrthoDB" id="9780147at2"/>
<keyword evidence="1" id="KW-1133">Transmembrane helix</keyword>
<dbReference type="Gene3D" id="3.40.30.10">
    <property type="entry name" value="Glutaredoxin"/>
    <property type="match status" value="1"/>
</dbReference>
<organism evidence="3 4">
    <name type="scientific">Lutimaribacter pacificus</name>
    <dbReference type="NCBI Taxonomy" id="391948"/>
    <lineage>
        <taxon>Bacteria</taxon>
        <taxon>Pseudomonadati</taxon>
        <taxon>Pseudomonadota</taxon>
        <taxon>Alphaproteobacteria</taxon>
        <taxon>Rhodobacterales</taxon>
        <taxon>Roseobacteraceae</taxon>
        <taxon>Lutimaribacter</taxon>
    </lineage>
</organism>
<evidence type="ECO:0000259" key="2">
    <source>
        <dbReference type="Pfam" id="PF01323"/>
    </source>
</evidence>
<name>A0A1H0GV41_9RHOB</name>
<protein>
    <submittedName>
        <fullName evidence="3">DSBA-like thioredoxin domain-containing protein</fullName>
    </submittedName>
</protein>
<dbReference type="GO" id="GO:0016491">
    <property type="term" value="F:oxidoreductase activity"/>
    <property type="evidence" value="ECO:0007669"/>
    <property type="project" value="InterPro"/>
</dbReference>
<keyword evidence="4" id="KW-1185">Reference proteome</keyword>
<dbReference type="AlphaFoldDB" id="A0A1H0GV41"/>
<keyword evidence="1" id="KW-0472">Membrane</keyword>
<accession>A0A1H0GV41</accession>
<evidence type="ECO:0000313" key="3">
    <source>
        <dbReference type="EMBL" id="SHJ92268.1"/>
    </source>
</evidence>
<gene>
    <name evidence="3" type="ORF">SAMN05444142_102394</name>
</gene>
<feature type="transmembrane region" description="Helical" evidence="1">
    <location>
        <begin position="23"/>
        <end position="44"/>
    </location>
</feature>
<dbReference type="EMBL" id="FQZZ01000002">
    <property type="protein sequence ID" value="SHJ92268.1"/>
    <property type="molecule type" value="Genomic_DNA"/>
</dbReference>
<sequence length="267" mass="28132">MSLLRREIRAPGFRGQGLTPRRAFLKLAVAGGVIGAAYGGAGLLRRLMVPAPDYEPLPGLPGFRRVAGGPVSSGAALFVGLGDSPAPQVDLPDICTALFAPDRPADAVPIAYFSDARCVNCRVVSPILAKLDAEPGVHVTWHEWPILGPMSVRAARAALAARVQGAYGLFHERLMGATLLPTESYLTRLAQEAGIDPARLLADMDSPAVERQLAVTAALARRFGFVGTPALVIRRTAVTGRMARHELLRLIGAERAGDLPPPCPASG</sequence>
<proteinExistence type="predicted"/>
<dbReference type="InterPro" id="IPR001853">
    <property type="entry name" value="DSBA-like_thioredoxin_dom"/>
</dbReference>
<feature type="domain" description="DSBA-like thioredoxin" evidence="2">
    <location>
        <begin position="110"/>
        <end position="245"/>
    </location>
</feature>
<reference evidence="3 4" key="1">
    <citation type="submission" date="2016-11" db="EMBL/GenBank/DDBJ databases">
        <authorList>
            <person name="Varghese N."/>
            <person name="Submissions S."/>
        </authorList>
    </citation>
    <scope>NUCLEOTIDE SEQUENCE [LARGE SCALE GENOMIC DNA]</scope>
    <source>
        <strain evidence="3 4">DSM 29620</strain>
    </source>
</reference>
<dbReference type="Proteomes" id="UP000324252">
    <property type="component" value="Unassembled WGS sequence"/>
</dbReference>
<evidence type="ECO:0000313" key="4">
    <source>
        <dbReference type="Proteomes" id="UP000324252"/>
    </source>
</evidence>
<dbReference type="SUPFAM" id="SSF52833">
    <property type="entry name" value="Thioredoxin-like"/>
    <property type="match status" value="1"/>
</dbReference>
<evidence type="ECO:0000256" key="1">
    <source>
        <dbReference type="SAM" id="Phobius"/>
    </source>
</evidence>